<name>A0AAV8WHL6_9CUCU</name>
<evidence type="ECO:0000313" key="2">
    <source>
        <dbReference type="EMBL" id="KAJ8925731.1"/>
    </source>
</evidence>
<proteinExistence type="predicted"/>
<gene>
    <name evidence="2" type="ORF">NQ315_009579</name>
</gene>
<dbReference type="Proteomes" id="UP001159042">
    <property type="component" value="Unassembled WGS sequence"/>
</dbReference>
<protein>
    <recommendedName>
        <fullName evidence="1">CHK kinase-like domain-containing protein</fullName>
    </recommendedName>
</protein>
<dbReference type="PANTHER" id="PTHR11012">
    <property type="entry name" value="PROTEIN KINASE-LIKE DOMAIN-CONTAINING"/>
    <property type="match status" value="1"/>
</dbReference>
<dbReference type="InterPro" id="IPR011009">
    <property type="entry name" value="Kinase-like_dom_sf"/>
</dbReference>
<dbReference type="Pfam" id="PF02958">
    <property type="entry name" value="EcKL"/>
    <property type="match status" value="1"/>
</dbReference>
<dbReference type="SUPFAM" id="SSF56112">
    <property type="entry name" value="Protein kinase-like (PK-like)"/>
    <property type="match status" value="1"/>
</dbReference>
<comment type="caution">
    <text evidence="2">The sequence shown here is derived from an EMBL/GenBank/DDBJ whole genome shotgun (WGS) entry which is preliminary data.</text>
</comment>
<accession>A0AAV8WHL6</accession>
<dbReference type="Gene3D" id="3.90.1200.10">
    <property type="match status" value="1"/>
</dbReference>
<reference evidence="2 3" key="1">
    <citation type="journal article" date="2023" name="Insect Mol. Biol.">
        <title>Genome sequencing provides insights into the evolution of gene families encoding plant cell wall-degrading enzymes in longhorned beetles.</title>
        <authorList>
            <person name="Shin N.R."/>
            <person name="Okamura Y."/>
            <person name="Kirsch R."/>
            <person name="Pauchet Y."/>
        </authorList>
    </citation>
    <scope>NUCLEOTIDE SEQUENCE [LARGE SCALE GENOMIC DNA]</scope>
    <source>
        <strain evidence="2">EAD_L_NR</strain>
    </source>
</reference>
<dbReference type="SMART" id="SM00587">
    <property type="entry name" value="CHK"/>
    <property type="match status" value="1"/>
</dbReference>
<organism evidence="2 3">
    <name type="scientific">Exocentrus adspersus</name>
    <dbReference type="NCBI Taxonomy" id="1586481"/>
    <lineage>
        <taxon>Eukaryota</taxon>
        <taxon>Metazoa</taxon>
        <taxon>Ecdysozoa</taxon>
        <taxon>Arthropoda</taxon>
        <taxon>Hexapoda</taxon>
        <taxon>Insecta</taxon>
        <taxon>Pterygota</taxon>
        <taxon>Neoptera</taxon>
        <taxon>Endopterygota</taxon>
        <taxon>Coleoptera</taxon>
        <taxon>Polyphaga</taxon>
        <taxon>Cucujiformia</taxon>
        <taxon>Chrysomeloidea</taxon>
        <taxon>Cerambycidae</taxon>
        <taxon>Lamiinae</taxon>
        <taxon>Acanthocinini</taxon>
        <taxon>Exocentrus</taxon>
    </lineage>
</organism>
<evidence type="ECO:0000259" key="1">
    <source>
        <dbReference type="SMART" id="SM00587"/>
    </source>
</evidence>
<dbReference type="AlphaFoldDB" id="A0AAV8WHL6"/>
<sequence>MLTPEDCKKVLFKFDKSAKYVSYDIRKISEKVLGFLAEHFYVTITYSKNDQSELQSHRFFLKTVPKGNQTQKTYVEKMGIFKKEILNYKNFLSAFSQLTSAPCAAKYYFSQNEEYLVIEDLSLRNYQVCTLEYLDEKKCAGALQAVARLHAGSLIYEETRSTKEKPYRINEHFTDELIESTFSFKEGHVRNMWCHTATKCLENLSVFFTSDPAAVAQKVRNYIFSEDGLKKKLRPSPTYRNTVCHDDLWRNNMMFNDQNECLLLDFQLTRYTPPALDVLLLLYLGTESNFLVENMDYFLDLYYNCLNYELSRHGLNIEDIISRNEFLASVEEYTLPALVEACMYGTNVYLPEDVSTEVISSPETFLEFTVRDRPSFVVKEFEKNQKYNDRYSNVLKPFFEIMENV</sequence>
<dbReference type="PANTHER" id="PTHR11012:SF48">
    <property type="entry name" value="CHK KINASE-LIKE DOMAIN-CONTAINING PROTEIN-RELATED"/>
    <property type="match status" value="1"/>
</dbReference>
<keyword evidence="3" id="KW-1185">Reference proteome</keyword>
<dbReference type="InterPro" id="IPR015897">
    <property type="entry name" value="CHK_kinase-like"/>
</dbReference>
<evidence type="ECO:0000313" key="3">
    <source>
        <dbReference type="Proteomes" id="UP001159042"/>
    </source>
</evidence>
<dbReference type="InterPro" id="IPR004119">
    <property type="entry name" value="EcKL"/>
</dbReference>
<dbReference type="EMBL" id="JANEYG010000001">
    <property type="protein sequence ID" value="KAJ8925731.1"/>
    <property type="molecule type" value="Genomic_DNA"/>
</dbReference>
<feature type="domain" description="CHK kinase-like" evidence="1">
    <location>
        <begin position="116"/>
        <end position="312"/>
    </location>
</feature>